<accession>A0AAC9FFC2</accession>
<protein>
    <recommendedName>
        <fullName evidence="2">Pvc16 N-terminal domain-containing protein</fullName>
    </recommendedName>
</protein>
<evidence type="ECO:0000313" key="4">
    <source>
        <dbReference type="Proteomes" id="UP000076088"/>
    </source>
</evidence>
<dbReference type="Proteomes" id="UP000076088">
    <property type="component" value="Chromosome"/>
</dbReference>
<evidence type="ECO:0000256" key="1">
    <source>
        <dbReference type="SAM" id="MobiDB-lite"/>
    </source>
</evidence>
<dbReference type="InterPro" id="IPR025351">
    <property type="entry name" value="Pvc16_N"/>
</dbReference>
<dbReference type="AlphaFoldDB" id="A0AAC9FFC2"/>
<feature type="domain" description="Pvc16 N-terminal" evidence="2">
    <location>
        <begin position="45"/>
        <end position="218"/>
    </location>
</feature>
<gene>
    <name evidence="3" type="ORF">ATM17_07685</name>
</gene>
<evidence type="ECO:0000259" key="2">
    <source>
        <dbReference type="Pfam" id="PF14065"/>
    </source>
</evidence>
<reference evidence="4" key="1">
    <citation type="submission" date="2015-11" db="EMBL/GenBank/DDBJ databases">
        <title>Complete genome sequence of a polyethylene-glycol degrader Sphingopyxis macrogoltabida 203N (NBRC 111659).</title>
        <authorList>
            <person name="Yoshiyuki O."/>
            <person name="Shouta N."/>
            <person name="Nagata Y."/>
            <person name="Numata M."/>
            <person name="Tsuchikane K."/>
            <person name="Hosoyama A."/>
            <person name="Yamazoe A."/>
            <person name="Tsuda M."/>
            <person name="Fujita N."/>
            <person name="Kawai F."/>
        </authorList>
    </citation>
    <scope>NUCLEOTIDE SEQUENCE [LARGE SCALE GENOMIC DNA]</scope>
    <source>
        <strain evidence="4">203N</strain>
    </source>
</reference>
<dbReference type="RefSeq" id="WP_054728176.1">
    <property type="nucleotide sequence ID" value="NZ_CP009429.1"/>
</dbReference>
<organism evidence="3 4">
    <name type="scientific">Sphingopyxis macrogoltabida</name>
    <name type="common">Sphingomonas macrogoltabidus</name>
    <dbReference type="NCBI Taxonomy" id="33050"/>
    <lineage>
        <taxon>Bacteria</taxon>
        <taxon>Pseudomonadati</taxon>
        <taxon>Pseudomonadota</taxon>
        <taxon>Alphaproteobacteria</taxon>
        <taxon>Sphingomonadales</taxon>
        <taxon>Sphingomonadaceae</taxon>
        <taxon>Sphingopyxis</taxon>
    </lineage>
</organism>
<sequence length="250" mass="26471">MSARFAIPATSFVLKAMIDADLAAAYQGFAAPKLSIAPPPRPNATPAPAATGANAPPEAAQLYLFLHHVAPNAAYRSMALAYIESSGEASTKMPLVLDLHYMLAATGADLERETLLGIGMAALHRQAIVERSAVAAILGAVAIPANPTKLMERLTSEPLANPAHHPEQIKISQHPLDIDMSTKLWSALQSPIRPSAYYLVTTTFLETDDSVPDGPRVDELVIAARPKADRNGDPASDTVTIVDEPLDDGP</sequence>
<keyword evidence="4" id="KW-1185">Reference proteome</keyword>
<dbReference type="Pfam" id="PF14065">
    <property type="entry name" value="Pvc16_N"/>
    <property type="match status" value="1"/>
</dbReference>
<name>A0AAC9FFC2_SPHMC</name>
<proteinExistence type="predicted"/>
<evidence type="ECO:0000313" key="3">
    <source>
        <dbReference type="EMBL" id="AMU88923.1"/>
    </source>
</evidence>
<dbReference type="EMBL" id="CP013344">
    <property type="protein sequence ID" value="AMU88923.1"/>
    <property type="molecule type" value="Genomic_DNA"/>
</dbReference>
<dbReference type="KEGG" id="smaz:LH19_12200"/>
<reference evidence="3 4" key="2">
    <citation type="journal article" date="2016" name="Genome Announc.">
        <title>Complete Genome Sequence of Sphingopyxis macrogoltabida Strain 203N (NBRC 111659), a Polyethylene Glycol Degrader.</title>
        <authorList>
            <person name="Ohtsubo Y."/>
            <person name="Nonoyama S."/>
            <person name="Nagata Y."/>
            <person name="Numata M."/>
            <person name="Tsuchikane K."/>
            <person name="Hosoyama A."/>
            <person name="Yamazoe A."/>
            <person name="Tsuda M."/>
            <person name="Fujita N."/>
            <person name="Kawai F."/>
        </authorList>
    </citation>
    <scope>NUCLEOTIDE SEQUENCE [LARGE SCALE GENOMIC DNA]</scope>
    <source>
        <strain evidence="3 4">203N</strain>
    </source>
</reference>
<feature type="region of interest" description="Disordered" evidence="1">
    <location>
        <begin position="224"/>
        <end position="250"/>
    </location>
</feature>